<name>D3UHJ0_HELM1</name>
<keyword evidence="3" id="KW-1185">Reference proteome</keyword>
<keyword evidence="2" id="KW-0378">Hydrolase</keyword>
<dbReference type="CDD" id="cd07344">
    <property type="entry name" value="M48_yhfN_like"/>
    <property type="match status" value="1"/>
</dbReference>
<dbReference type="PANTHER" id="PTHR30399">
    <property type="entry name" value="UNCHARACTERIZED PROTEIN YGJP"/>
    <property type="match status" value="1"/>
</dbReference>
<dbReference type="eggNOG" id="COG1451">
    <property type="taxonomic scope" value="Bacteria"/>
</dbReference>
<dbReference type="Pfam" id="PF01863">
    <property type="entry name" value="YgjP-like"/>
    <property type="match status" value="2"/>
</dbReference>
<reference evidence="2 3" key="1">
    <citation type="journal article" date="2010" name="BMC Genomics">
        <title>Comparative genomics and proteomics of Helicobacter mustelae, an ulcerogenic and carcinogenic gastric pathogen.</title>
        <authorList>
            <person name="O'Toole P.W."/>
            <person name="Snelling W.J."/>
            <person name="Canchaya C."/>
            <person name="Forde B.M."/>
            <person name="Hardie K.R."/>
            <person name="Josenhans C."/>
            <person name="Graham R.L.J."/>
            <person name="McMullan G."/>
            <person name="Parkhill J."/>
            <person name="Belda E."/>
            <person name="Bentley S.D."/>
        </authorList>
    </citation>
    <scope>NUCLEOTIDE SEQUENCE [LARGE SCALE GENOMIC DNA]</scope>
    <source>
        <strain evidence="3">ATCC 43772 / LMG 18044 / NCTC 12198 / 12198</strain>
    </source>
</reference>
<evidence type="ECO:0000313" key="2">
    <source>
        <dbReference type="EMBL" id="CBG39962.1"/>
    </source>
</evidence>
<dbReference type="HOGENOM" id="CLU_065947_2_2_7"/>
<evidence type="ECO:0000259" key="1">
    <source>
        <dbReference type="Pfam" id="PF01863"/>
    </source>
</evidence>
<dbReference type="GO" id="GO:0008237">
    <property type="term" value="F:metallopeptidase activity"/>
    <property type="evidence" value="ECO:0007669"/>
    <property type="project" value="UniProtKB-KW"/>
</dbReference>
<dbReference type="InterPro" id="IPR053136">
    <property type="entry name" value="UTP_pyrophosphatase-like"/>
</dbReference>
<gene>
    <name evidence="2" type="ordered locus">HMU07040</name>
</gene>
<dbReference type="InterPro" id="IPR002725">
    <property type="entry name" value="YgjP-like_metallopeptidase"/>
</dbReference>
<dbReference type="Proteomes" id="UP000001522">
    <property type="component" value="Chromosome"/>
</dbReference>
<keyword evidence="2" id="KW-0482">Metalloprotease</keyword>
<organism evidence="2 3">
    <name type="scientific">Helicobacter mustelae (strain ATCC 43772 / CCUG 25715 / CIP 103759 / LMG 18044 / NCTC 12198 / R85-136P)</name>
    <name type="common">Campylobacter mustelae</name>
    <dbReference type="NCBI Taxonomy" id="679897"/>
    <lineage>
        <taxon>Bacteria</taxon>
        <taxon>Pseudomonadati</taxon>
        <taxon>Campylobacterota</taxon>
        <taxon>Epsilonproteobacteria</taxon>
        <taxon>Campylobacterales</taxon>
        <taxon>Helicobacteraceae</taxon>
        <taxon>Helicobacter</taxon>
    </lineage>
</organism>
<dbReference type="STRING" id="679897.HMU07040"/>
<evidence type="ECO:0000313" key="3">
    <source>
        <dbReference type="Proteomes" id="UP000001522"/>
    </source>
</evidence>
<feature type="domain" description="YgjP-like metallopeptidase" evidence="1">
    <location>
        <begin position="91"/>
        <end position="192"/>
    </location>
</feature>
<dbReference type="KEGG" id="hms:HMU07040"/>
<feature type="domain" description="YgjP-like metallopeptidase" evidence="1">
    <location>
        <begin position="15"/>
        <end position="81"/>
    </location>
</feature>
<proteinExistence type="predicted"/>
<dbReference type="RefSeq" id="WP_013023041.1">
    <property type="nucleotide sequence ID" value="NC_013949.1"/>
</dbReference>
<dbReference type="PANTHER" id="PTHR30399:SF1">
    <property type="entry name" value="UTP PYROPHOSPHATASE"/>
    <property type="match status" value="1"/>
</dbReference>
<dbReference type="Gene3D" id="3.30.2010.10">
    <property type="entry name" value="Metalloproteases ('zincins'), catalytic domain"/>
    <property type="match status" value="1"/>
</dbReference>
<dbReference type="AlphaFoldDB" id="D3UHJ0"/>
<sequence>MKPQNIEIHRRKKIKSIRLAIKGDLSLHISVPMTYDQNQIKALLIKFAPWIEKSLKKILQTQQKQEDILRAHPQQVPIFGDWREVSEYKSIELLRKILLEMLKERVGHWAAKMQVSPQKISIRSNKKILGSCNYKNDLSFSILLVFAPISLIDSVVIHELAHILHKNHSKKFWDFVGQFCRDHRDARRIFKEQMGLYVLFYEHYYESQKSS</sequence>
<dbReference type="EMBL" id="FN555004">
    <property type="protein sequence ID" value="CBG39962.1"/>
    <property type="molecule type" value="Genomic_DNA"/>
</dbReference>
<keyword evidence="2" id="KW-0645">Protease</keyword>
<dbReference type="GO" id="GO:0006508">
    <property type="term" value="P:proteolysis"/>
    <property type="evidence" value="ECO:0007669"/>
    <property type="project" value="UniProtKB-KW"/>
</dbReference>
<accession>D3UHJ0</accession>
<protein>
    <submittedName>
        <fullName evidence="2">Putative metalloprotease</fullName>
    </submittedName>
</protein>